<evidence type="ECO:0000256" key="2">
    <source>
        <dbReference type="ARBA" id="ARBA00010378"/>
    </source>
</evidence>
<dbReference type="AlphaFoldDB" id="A0A4R8SZU8"/>
<dbReference type="GO" id="GO:0005737">
    <property type="term" value="C:cytoplasm"/>
    <property type="evidence" value="ECO:0007669"/>
    <property type="project" value="UniProtKB-SubCell"/>
</dbReference>
<dbReference type="FunFam" id="3.40.50.300:FF:000216">
    <property type="entry name" value="Type VII secretion ATPase EccA"/>
    <property type="match status" value="1"/>
</dbReference>
<accession>A0A4R8SZU8</accession>
<keyword evidence="4" id="KW-0547">Nucleotide-binding</keyword>
<evidence type="ECO:0000256" key="1">
    <source>
        <dbReference type="ARBA" id="ARBA00004496"/>
    </source>
</evidence>
<dbReference type="InterPro" id="IPR003959">
    <property type="entry name" value="ATPase_AAA_core"/>
</dbReference>
<evidence type="ECO:0000313" key="8">
    <source>
        <dbReference type="Proteomes" id="UP000294604"/>
    </source>
</evidence>
<dbReference type="EMBL" id="PECL01000003">
    <property type="protein sequence ID" value="TEA09123.1"/>
    <property type="molecule type" value="Genomic_DNA"/>
</dbReference>
<dbReference type="Pfam" id="PF00004">
    <property type="entry name" value="AAA"/>
    <property type="match status" value="1"/>
</dbReference>
<sequence>MVIEEATLARDYAAAAANFDKSTALQRFSEITAADKNACDAWVGRISCGDDSQITLFRAWMSRRNLNCLASAAGGDLSVAKLNAKVDVGGPLVDMTVSIRNATHLSVAYAIGLAGSGNYDDALEALEDIPAEDLWNAWGRVVIYACGQRWDRVQDLINEYPYWNDQREPGFRACSQLMRGVACAHLGLAEEALRNLQAAASDSYVPGQVAVARTAAWYGAMALRALGRPEEAATNLSWLQSHYPDPKVEEAIKNPSKRIEVTSRSQIQARTDPWDAASVQAVDSSGRDKLLNEAQALLEKQIGLVSVKAAVEALWAGVEMDVLRRESGKKTNSKTLHLAFTGPPGTGKTTIARVVANIYAGLGLIPTPKLVEVKRKDLVGTHLGQTAPKTDAKIDEAMDGVLFIDEAYTLIQTGLAGGDAFGQEAVDTLLARMENDRDRLIVIIAGYDKEIDRFLAANDGLRSRFKKKISFPSYSLDELVLIAELISQGRDSVLSDGALHELRLAAQGLAATQVEGRSGLDQAGNARYMRNVVEAAEEVRDLRLNIRRRRGEQISDPELELVESSDMVQAIEDVHSLLSKQDDESDGSIVELLEAALRDGELRQLASSDSDPVLEGMVAGLRHAFAIAQQWQAGRLR</sequence>
<gene>
    <name evidence="7" type="primary">eccA1_1</name>
    <name evidence="7" type="ORF">CCUG60884_00292</name>
</gene>
<comment type="subcellular location">
    <subcellularLocation>
        <location evidence="1">Cytoplasm</location>
    </subcellularLocation>
</comment>
<dbReference type="GO" id="GO:0005524">
    <property type="term" value="F:ATP binding"/>
    <property type="evidence" value="ECO:0007669"/>
    <property type="project" value="UniProtKB-KW"/>
</dbReference>
<dbReference type="PANTHER" id="PTHR43392">
    <property type="entry name" value="AAA-TYPE ATPASE FAMILY PROTEIN / ANKYRIN REPEAT FAMILY PROTEIN"/>
    <property type="match status" value="1"/>
</dbReference>
<dbReference type="SMART" id="SM00382">
    <property type="entry name" value="AAA"/>
    <property type="match status" value="1"/>
</dbReference>
<comment type="caution">
    <text evidence="7">The sequence shown here is derived from an EMBL/GenBank/DDBJ whole genome shotgun (WGS) entry which is preliminary data.</text>
</comment>
<feature type="domain" description="AAA+ ATPase" evidence="6">
    <location>
        <begin position="334"/>
        <end position="475"/>
    </location>
</feature>
<evidence type="ECO:0000256" key="4">
    <source>
        <dbReference type="ARBA" id="ARBA00022741"/>
    </source>
</evidence>
<reference evidence="7 8" key="1">
    <citation type="journal article" date="2019" name="Sci. Rep.">
        <title>Extended insight into the Mycobacterium chelonae-abscessus complex through whole genome sequencing of Mycobacterium salmoniphilum outbreak and Mycobacterium salmoniphilum-like strains.</title>
        <authorList>
            <person name="Behra P.R.K."/>
            <person name="Das S."/>
            <person name="Pettersson B.M.F."/>
            <person name="Shirreff L."/>
            <person name="DuCote T."/>
            <person name="Jacobsson K.G."/>
            <person name="Ennis D.G."/>
            <person name="Kirsebom L.A."/>
        </authorList>
    </citation>
    <scope>NUCLEOTIDE SEQUENCE [LARGE SCALE GENOMIC DNA]</scope>
    <source>
        <strain evidence="7 8">CCUG 60884</strain>
    </source>
</reference>
<evidence type="ECO:0000259" key="6">
    <source>
        <dbReference type="SMART" id="SM00382"/>
    </source>
</evidence>
<protein>
    <submittedName>
        <fullName evidence="7">ESX-1 secretion system protein EccA1</fullName>
    </submittedName>
</protein>
<evidence type="ECO:0000256" key="3">
    <source>
        <dbReference type="ARBA" id="ARBA00022490"/>
    </source>
</evidence>
<name>A0A4R8SZU8_9MYCO</name>
<dbReference type="InterPro" id="IPR049078">
    <property type="entry name" value="T7SS_EccA1-like_N"/>
</dbReference>
<evidence type="ECO:0000313" key="7">
    <source>
        <dbReference type="EMBL" id="TEA09123.1"/>
    </source>
</evidence>
<dbReference type="Proteomes" id="UP000294604">
    <property type="component" value="Unassembled WGS sequence"/>
</dbReference>
<dbReference type="InterPro" id="IPR003593">
    <property type="entry name" value="AAA+_ATPase"/>
</dbReference>
<dbReference type="InterPro" id="IPR050773">
    <property type="entry name" value="CbxX/CfxQ_RuBisCO_ESX"/>
</dbReference>
<keyword evidence="3" id="KW-0963">Cytoplasm</keyword>
<dbReference type="Gene3D" id="1.10.8.60">
    <property type="match status" value="1"/>
</dbReference>
<dbReference type="SUPFAM" id="SSF52540">
    <property type="entry name" value="P-loop containing nucleoside triphosphate hydrolases"/>
    <property type="match status" value="1"/>
</dbReference>
<dbReference type="InterPro" id="IPR027417">
    <property type="entry name" value="P-loop_NTPase"/>
</dbReference>
<dbReference type="InterPro" id="IPR011990">
    <property type="entry name" value="TPR-like_helical_dom_sf"/>
</dbReference>
<evidence type="ECO:0000256" key="5">
    <source>
        <dbReference type="ARBA" id="ARBA00022840"/>
    </source>
</evidence>
<dbReference type="Pfam" id="PF21545">
    <property type="entry name" value="T7SS_EccA1_N"/>
    <property type="match status" value="1"/>
</dbReference>
<keyword evidence="5" id="KW-0067">ATP-binding</keyword>
<comment type="similarity">
    <text evidence="2">Belongs to the CbxX/CfxQ family.</text>
</comment>
<dbReference type="Gene3D" id="1.25.40.10">
    <property type="entry name" value="Tetratricopeptide repeat domain"/>
    <property type="match status" value="1"/>
</dbReference>
<dbReference type="PRINTS" id="PR00819">
    <property type="entry name" value="CBXCFQXSUPER"/>
</dbReference>
<dbReference type="PANTHER" id="PTHR43392:SF2">
    <property type="entry name" value="AAA-TYPE ATPASE FAMILY PROTEIN _ ANKYRIN REPEAT FAMILY PROTEIN"/>
    <property type="match status" value="1"/>
</dbReference>
<dbReference type="InterPro" id="IPR000641">
    <property type="entry name" value="CbxX/CfxQ"/>
</dbReference>
<dbReference type="CDD" id="cd00009">
    <property type="entry name" value="AAA"/>
    <property type="match status" value="1"/>
</dbReference>
<dbReference type="Gene3D" id="3.40.50.300">
    <property type="entry name" value="P-loop containing nucleotide triphosphate hydrolases"/>
    <property type="match status" value="1"/>
</dbReference>
<dbReference type="RefSeq" id="WP_234880868.1">
    <property type="nucleotide sequence ID" value="NZ_PECL01000003.1"/>
</dbReference>
<proteinExistence type="inferred from homology"/>
<dbReference type="NCBIfam" id="TIGR03922">
    <property type="entry name" value="T7SS_EccA"/>
    <property type="match status" value="1"/>
</dbReference>
<organism evidence="7 8">
    <name type="scientific">Mycobacteroides salmoniphilum</name>
    <dbReference type="NCBI Taxonomy" id="404941"/>
    <lineage>
        <taxon>Bacteria</taxon>
        <taxon>Bacillati</taxon>
        <taxon>Actinomycetota</taxon>
        <taxon>Actinomycetes</taxon>
        <taxon>Mycobacteriales</taxon>
        <taxon>Mycobacteriaceae</taxon>
        <taxon>Mycobacteroides</taxon>
    </lineage>
</organism>
<dbReference type="GO" id="GO:0016887">
    <property type="term" value="F:ATP hydrolysis activity"/>
    <property type="evidence" value="ECO:0007669"/>
    <property type="project" value="InterPro"/>
</dbReference>
<dbReference type="InterPro" id="IPR023835">
    <property type="entry name" value="T7SS_EccA"/>
</dbReference>